<dbReference type="InterPro" id="IPR007110">
    <property type="entry name" value="Ig-like_dom"/>
</dbReference>
<evidence type="ECO:0000259" key="12">
    <source>
        <dbReference type="PROSITE" id="PS50011"/>
    </source>
</evidence>
<feature type="disulfide bond" evidence="9">
    <location>
        <begin position="277"/>
        <end position="301"/>
    </location>
</feature>
<feature type="compositionally biased region" description="Low complexity" evidence="10">
    <location>
        <begin position="699"/>
        <end position="712"/>
    </location>
</feature>
<dbReference type="Proteomes" id="UP000593567">
    <property type="component" value="Unassembled WGS sequence"/>
</dbReference>
<dbReference type="PROSITE" id="PS50835">
    <property type="entry name" value="IG_LIKE"/>
    <property type="match status" value="1"/>
</dbReference>
<keyword evidence="3 11" id="KW-1133">Transmembrane helix</keyword>
<evidence type="ECO:0000313" key="15">
    <source>
        <dbReference type="EMBL" id="KAF6036860.1"/>
    </source>
</evidence>
<dbReference type="Pfam" id="PF07679">
    <property type="entry name" value="I-set"/>
    <property type="match status" value="1"/>
</dbReference>
<comment type="caution">
    <text evidence="9">Lacks conserved residue(s) required for the propagation of feature annotation.</text>
</comment>
<keyword evidence="16" id="KW-1185">Reference proteome</keyword>
<dbReference type="InterPro" id="IPR013098">
    <property type="entry name" value="Ig_I-set"/>
</dbReference>
<evidence type="ECO:0000256" key="5">
    <source>
        <dbReference type="ARBA" id="ARBA00023157"/>
    </source>
</evidence>
<dbReference type="GO" id="GO:0005524">
    <property type="term" value="F:ATP binding"/>
    <property type="evidence" value="ECO:0007669"/>
    <property type="project" value="InterPro"/>
</dbReference>
<dbReference type="InterPro" id="IPR003599">
    <property type="entry name" value="Ig_sub"/>
</dbReference>
<dbReference type="InterPro" id="IPR001245">
    <property type="entry name" value="Ser-Thr/Tyr_kinase_cat_dom"/>
</dbReference>
<dbReference type="InterPro" id="IPR008266">
    <property type="entry name" value="Tyr_kinase_AS"/>
</dbReference>
<organism evidence="15 16">
    <name type="scientific">Bugula neritina</name>
    <name type="common">Brown bryozoan</name>
    <name type="synonym">Sertularia neritina</name>
    <dbReference type="NCBI Taxonomy" id="10212"/>
    <lineage>
        <taxon>Eukaryota</taxon>
        <taxon>Metazoa</taxon>
        <taxon>Spiralia</taxon>
        <taxon>Lophotrochozoa</taxon>
        <taxon>Bryozoa</taxon>
        <taxon>Gymnolaemata</taxon>
        <taxon>Cheilostomatida</taxon>
        <taxon>Flustrina</taxon>
        <taxon>Buguloidea</taxon>
        <taxon>Bugulidae</taxon>
        <taxon>Bugula</taxon>
    </lineage>
</organism>
<feature type="region of interest" description="Disordered" evidence="10">
    <location>
        <begin position="383"/>
        <end position="410"/>
    </location>
</feature>
<feature type="region of interest" description="Disordered" evidence="10">
    <location>
        <begin position="776"/>
        <end position="810"/>
    </location>
</feature>
<dbReference type="InterPro" id="IPR036790">
    <property type="entry name" value="Frizzled_dom_sf"/>
</dbReference>
<evidence type="ECO:0000256" key="6">
    <source>
        <dbReference type="ARBA" id="ARBA00023170"/>
    </source>
</evidence>
<evidence type="ECO:0000256" key="2">
    <source>
        <dbReference type="ARBA" id="ARBA00022692"/>
    </source>
</evidence>
<keyword evidence="8" id="KW-0393">Immunoglobulin domain</keyword>
<dbReference type="FunFam" id="2.60.40.10:FF:000032">
    <property type="entry name" value="palladin isoform X1"/>
    <property type="match status" value="1"/>
</dbReference>
<dbReference type="InterPro" id="IPR013783">
    <property type="entry name" value="Ig-like_fold"/>
</dbReference>
<feature type="compositionally biased region" description="Low complexity" evidence="10">
    <location>
        <begin position="728"/>
        <end position="740"/>
    </location>
</feature>
<evidence type="ECO:0000256" key="4">
    <source>
        <dbReference type="ARBA" id="ARBA00023136"/>
    </source>
</evidence>
<feature type="compositionally biased region" description="Polar residues" evidence="10">
    <location>
        <begin position="387"/>
        <end position="405"/>
    </location>
</feature>
<dbReference type="InterPro" id="IPR000719">
    <property type="entry name" value="Prot_kinase_dom"/>
</dbReference>
<name>A0A7J7KDX7_BUGNE</name>
<dbReference type="SMART" id="SM00409">
    <property type="entry name" value="IG"/>
    <property type="match status" value="1"/>
</dbReference>
<feature type="domain" description="FZ" evidence="13">
    <location>
        <begin position="188"/>
        <end position="313"/>
    </location>
</feature>
<keyword evidence="6" id="KW-0675">Receptor</keyword>
<dbReference type="InterPro" id="IPR036179">
    <property type="entry name" value="Ig-like_dom_sf"/>
</dbReference>
<feature type="domain" description="Protein kinase" evidence="12">
    <location>
        <begin position="423"/>
        <end position="687"/>
    </location>
</feature>
<evidence type="ECO:0000259" key="14">
    <source>
        <dbReference type="PROSITE" id="PS50835"/>
    </source>
</evidence>
<gene>
    <name evidence="15" type="ORF">EB796_004826</name>
</gene>
<evidence type="ECO:0000256" key="1">
    <source>
        <dbReference type="ARBA" id="ARBA00004167"/>
    </source>
</evidence>
<evidence type="ECO:0000256" key="7">
    <source>
        <dbReference type="ARBA" id="ARBA00023180"/>
    </source>
</evidence>
<keyword evidence="2 11" id="KW-0812">Transmembrane</keyword>
<dbReference type="GO" id="GO:0005886">
    <property type="term" value="C:plasma membrane"/>
    <property type="evidence" value="ECO:0007669"/>
    <property type="project" value="TreeGrafter"/>
</dbReference>
<feature type="region of interest" description="Disordered" evidence="10">
    <location>
        <begin position="698"/>
        <end position="748"/>
    </location>
</feature>
<dbReference type="GO" id="GO:0043235">
    <property type="term" value="C:receptor complex"/>
    <property type="evidence" value="ECO:0007669"/>
    <property type="project" value="TreeGrafter"/>
</dbReference>
<dbReference type="Gene3D" id="1.10.2000.10">
    <property type="entry name" value="Frizzled cysteine-rich domain"/>
    <property type="match status" value="1"/>
</dbReference>
<protein>
    <submittedName>
        <fullName evidence="15">ROR1</fullName>
    </submittedName>
</protein>
<keyword evidence="4 11" id="KW-0472">Membrane</keyword>
<keyword evidence="7" id="KW-0325">Glycoprotein</keyword>
<dbReference type="GO" id="GO:0004714">
    <property type="term" value="F:transmembrane receptor protein tyrosine kinase activity"/>
    <property type="evidence" value="ECO:0007669"/>
    <property type="project" value="TreeGrafter"/>
</dbReference>
<feature type="compositionally biased region" description="Polar residues" evidence="10">
    <location>
        <begin position="713"/>
        <end position="722"/>
    </location>
</feature>
<dbReference type="PROSITE" id="PS00109">
    <property type="entry name" value="PROTEIN_KINASE_TYR"/>
    <property type="match status" value="1"/>
</dbReference>
<evidence type="ECO:0000256" key="8">
    <source>
        <dbReference type="ARBA" id="ARBA00023319"/>
    </source>
</evidence>
<reference evidence="15" key="1">
    <citation type="submission" date="2020-06" db="EMBL/GenBank/DDBJ databases">
        <title>Draft genome of Bugula neritina, a colonial animal packing powerful symbionts and potential medicines.</title>
        <authorList>
            <person name="Rayko M."/>
        </authorList>
    </citation>
    <scope>NUCLEOTIDE SEQUENCE [LARGE SCALE GENOMIC DNA]</scope>
    <source>
        <strain evidence="15">Kwan_BN1</strain>
    </source>
</reference>
<dbReference type="OrthoDB" id="2431000at2759"/>
<dbReference type="SMART" id="SM00408">
    <property type="entry name" value="IGc2"/>
    <property type="match status" value="1"/>
</dbReference>
<dbReference type="Gene3D" id="2.60.40.10">
    <property type="entry name" value="Immunoglobulins"/>
    <property type="match status" value="1"/>
</dbReference>
<dbReference type="InterPro" id="IPR050122">
    <property type="entry name" value="RTK"/>
</dbReference>
<comment type="caution">
    <text evidence="15">The sequence shown here is derived from an EMBL/GenBank/DDBJ whole genome shotgun (WGS) entry which is preliminary data.</text>
</comment>
<feature type="compositionally biased region" description="Polar residues" evidence="10">
    <location>
        <begin position="786"/>
        <end position="805"/>
    </location>
</feature>
<dbReference type="PRINTS" id="PR00109">
    <property type="entry name" value="TYRKINASE"/>
</dbReference>
<feature type="transmembrane region" description="Helical" evidence="11">
    <location>
        <begin position="349"/>
        <end position="376"/>
    </location>
</feature>
<dbReference type="PROSITE" id="PS50011">
    <property type="entry name" value="PROTEIN_KINASE_DOM"/>
    <property type="match status" value="1"/>
</dbReference>
<keyword evidence="5 9" id="KW-1015">Disulfide bond</keyword>
<dbReference type="SUPFAM" id="SSF56112">
    <property type="entry name" value="Protein kinase-like (PK-like)"/>
    <property type="match status" value="1"/>
</dbReference>
<feature type="domain" description="Ig-like" evidence="14">
    <location>
        <begin position="67"/>
        <end position="165"/>
    </location>
</feature>
<dbReference type="AlphaFoldDB" id="A0A7J7KDX7"/>
<dbReference type="Gene3D" id="3.30.200.20">
    <property type="entry name" value="Phosphorylase Kinase, domain 1"/>
    <property type="match status" value="1"/>
</dbReference>
<accession>A0A7J7KDX7</accession>
<dbReference type="Gene3D" id="1.10.510.10">
    <property type="entry name" value="Transferase(Phosphotransferase) domain 1"/>
    <property type="match status" value="1"/>
</dbReference>
<dbReference type="InterPro" id="IPR020067">
    <property type="entry name" value="Frizzled_dom"/>
</dbReference>
<sequence length="854" mass="94516">MLKHGITELEVLNSRLTMDCRNFFRHWCIFWLLGEMLVQHVSSEETTSVVTTSAQSSGVNNPTIPAPSPTAIPFRISLGEELLSQTVPERAKFSLNCEITGHPTPHYEWYKDGVKLSNIRGKYSIKNIPWGQRLKVSNTTLADSGVYICTGENLKGKINTSAVITVLEVEATTIPVVPVTTESAEMDLEQPICQDSNTEYCGFLTTEQVYVTSRFDQHNAQKTVTGMVQELKRINVNADSQCFKKSVEASCYYHLPICIKRPGGLPPIPKKLCKHECEAIYDICRDYFLNDDSKWQLLPLCQELDNNAGCISIGLRNQEVITATAINSKDDTKGVKTVGISGLNGVSDMMLLTIALPVILAVLLLIITVVIVACICKRRSKMEGRNSVPSSNSSHGKSVELSSLSDKGGGQAYTVKEVPLDNINRLQELGESSFGKVYHGQVFGLYGSKTASTVFIKCLSENASIEEVTEFRDEVNVTSEIRHQHLLSLLAISTQGITQCILYEHLPLGDLRQFILSQQSRGQALTCKETMYVVTQIASAMEHLSSLHYIHKDIAAHNIIVSHNLNVKLSNLKIVNGVHSANYFLIHNKMLPIRWLPPESITYNKFSFETDIYSFGVLLWEAFSGATQPYVGFTHPEVIQMIRSRQLLECPGACPPRIYSLMMECWHETPSKRPTAKDVNQKMRAWYLDNSYAVSTTTGPSVSHPSASHSGSTCTAPSQHSSIGIPGNNLNANSNHTNLTDVQGSRHTVDESCMKPSYLHSNSVGEAEDTAPYYSTIDSSYAPGQHTASSSSFDNGSEYTVSTNPPQQPLVTKVMPPNFYASTPTHRYASLNRRHNDIDFGTQTTPLVQQTDQV</sequence>
<proteinExistence type="predicted"/>
<dbReference type="EMBL" id="VXIV02000657">
    <property type="protein sequence ID" value="KAF6036860.1"/>
    <property type="molecule type" value="Genomic_DNA"/>
</dbReference>
<evidence type="ECO:0000256" key="10">
    <source>
        <dbReference type="SAM" id="MobiDB-lite"/>
    </source>
</evidence>
<dbReference type="SUPFAM" id="SSF48726">
    <property type="entry name" value="Immunoglobulin"/>
    <property type="match status" value="1"/>
</dbReference>
<comment type="subcellular location">
    <subcellularLocation>
        <location evidence="1">Membrane</location>
        <topology evidence="1">Single-pass membrane protein</topology>
    </subcellularLocation>
</comment>
<dbReference type="Pfam" id="PF07714">
    <property type="entry name" value="PK_Tyr_Ser-Thr"/>
    <property type="match status" value="1"/>
</dbReference>
<dbReference type="InterPro" id="IPR011009">
    <property type="entry name" value="Kinase-like_dom_sf"/>
</dbReference>
<evidence type="ECO:0000256" key="9">
    <source>
        <dbReference type="PROSITE-ProRule" id="PRU00090"/>
    </source>
</evidence>
<dbReference type="PROSITE" id="PS50038">
    <property type="entry name" value="FZ"/>
    <property type="match status" value="1"/>
</dbReference>
<dbReference type="GO" id="GO:0017147">
    <property type="term" value="F:Wnt-protein binding"/>
    <property type="evidence" value="ECO:0007669"/>
    <property type="project" value="TreeGrafter"/>
</dbReference>
<evidence type="ECO:0000256" key="11">
    <source>
        <dbReference type="SAM" id="Phobius"/>
    </source>
</evidence>
<evidence type="ECO:0000313" key="16">
    <source>
        <dbReference type="Proteomes" id="UP000593567"/>
    </source>
</evidence>
<evidence type="ECO:0000259" key="13">
    <source>
        <dbReference type="PROSITE" id="PS50038"/>
    </source>
</evidence>
<dbReference type="GO" id="GO:0007169">
    <property type="term" value="P:cell surface receptor protein tyrosine kinase signaling pathway"/>
    <property type="evidence" value="ECO:0007669"/>
    <property type="project" value="TreeGrafter"/>
</dbReference>
<evidence type="ECO:0000256" key="3">
    <source>
        <dbReference type="ARBA" id="ARBA00022989"/>
    </source>
</evidence>
<dbReference type="PANTHER" id="PTHR24416">
    <property type="entry name" value="TYROSINE-PROTEIN KINASE RECEPTOR"/>
    <property type="match status" value="1"/>
</dbReference>
<dbReference type="PANTHER" id="PTHR24416:SF611">
    <property type="entry name" value="TYROSINE-PROTEIN KINASE TRANSMEMBRANE RECEPTOR ROR"/>
    <property type="match status" value="1"/>
</dbReference>
<dbReference type="InterPro" id="IPR003598">
    <property type="entry name" value="Ig_sub2"/>
</dbReference>